<dbReference type="SUPFAM" id="SSF46689">
    <property type="entry name" value="Homeodomain-like"/>
    <property type="match status" value="1"/>
</dbReference>
<dbReference type="InterPro" id="IPR001647">
    <property type="entry name" value="HTH_TetR"/>
</dbReference>
<evidence type="ECO:0000313" key="6">
    <source>
        <dbReference type="Proteomes" id="UP000318422"/>
    </source>
</evidence>
<name>A0A4Y4CQQ2_ZOORA</name>
<sequence>MPANDASRSPGRPRGGDSACRGRLLEAAMEAFARSGYDGASLRAIALAADCDVSMVAHYFGSKAELWRAMVDELAQRHQADRAEIARSLAEPGVALEARVRRGAGLLFDRIARQAPLARLLMREAAETGERATYVLTQLMQPNLELYRPLWEEAMDAGILGRSDVVVAHTALVGAIALVISMRVSIARLSGREMEVATLRDEFLDVLLRHGPQGASPAR</sequence>
<feature type="domain" description="HTH tetR-type" evidence="4">
    <location>
        <begin position="18"/>
        <end position="78"/>
    </location>
</feature>
<gene>
    <name evidence="5" type="ORF">ZRA01_04450</name>
</gene>
<feature type="transmembrane region" description="Helical" evidence="3">
    <location>
        <begin position="166"/>
        <end position="186"/>
    </location>
</feature>
<proteinExistence type="predicted"/>
<protein>
    <submittedName>
        <fullName evidence="5">TetR family transcriptional regulator</fullName>
    </submittedName>
</protein>
<dbReference type="GO" id="GO:0000976">
    <property type="term" value="F:transcription cis-regulatory region binding"/>
    <property type="evidence" value="ECO:0007669"/>
    <property type="project" value="TreeGrafter"/>
</dbReference>
<dbReference type="OrthoDB" id="9151800at2"/>
<dbReference type="SUPFAM" id="SSF48498">
    <property type="entry name" value="Tetracyclin repressor-like, C-terminal domain"/>
    <property type="match status" value="1"/>
</dbReference>
<keyword evidence="3" id="KW-0472">Membrane</keyword>
<dbReference type="EMBL" id="BJNV01000006">
    <property type="protein sequence ID" value="GEC94372.1"/>
    <property type="molecule type" value="Genomic_DNA"/>
</dbReference>
<accession>A0A4Y4CQQ2</accession>
<dbReference type="PROSITE" id="PS50977">
    <property type="entry name" value="HTH_TETR_2"/>
    <property type="match status" value="1"/>
</dbReference>
<keyword evidence="6" id="KW-1185">Reference proteome</keyword>
<dbReference type="Proteomes" id="UP000318422">
    <property type="component" value="Unassembled WGS sequence"/>
</dbReference>
<evidence type="ECO:0000313" key="5">
    <source>
        <dbReference type="EMBL" id="GEC94372.1"/>
    </source>
</evidence>
<dbReference type="Gene3D" id="1.10.357.10">
    <property type="entry name" value="Tetracycline Repressor, domain 2"/>
    <property type="match status" value="1"/>
</dbReference>
<keyword evidence="3" id="KW-0812">Transmembrane</keyword>
<evidence type="ECO:0000256" key="3">
    <source>
        <dbReference type="SAM" id="Phobius"/>
    </source>
</evidence>
<comment type="caution">
    <text evidence="5">The sequence shown here is derived from an EMBL/GenBank/DDBJ whole genome shotgun (WGS) entry which is preliminary data.</text>
</comment>
<dbReference type="Pfam" id="PF00440">
    <property type="entry name" value="TetR_N"/>
    <property type="match status" value="1"/>
</dbReference>
<keyword evidence="3" id="KW-1133">Transmembrane helix</keyword>
<organism evidence="5 6">
    <name type="scientific">Zoogloea ramigera</name>
    <dbReference type="NCBI Taxonomy" id="350"/>
    <lineage>
        <taxon>Bacteria</taxon>
        <taxon>Pseudomonadati</taxon>
        <taxon>Pseudomonadota</taxon>
        <taxon>Betaproteobacteria</taxon>
        <taxon>Rhodocyclales</taxon>
        <taxon>Zoogloeaceae</taxon>
        <taxon>Zoogloea</taxon>
    </lineage>
</organism>
<evidence type="ECO:0000259" key="4">
    <source>
        <dbReference type="PROSITE" id="PS50977"/>
    </source>
</evidence>
<feature type="DNA-binding region" description="H-T-H motif" evidence="2">
    <location>
        <begin position="41"/>
        <end position="60"/>
    </location>
</feature>
<reference evidence="5 6" key="1">
    <citation type="submission" date="2019-06" db="EMBL/GenBank/DDBJ databases">
        <title>Whole genome shotgun sequence of Zoogloea ramigera NBRC 15342.</title>
        <authorList>
            <person name="Hosoyama A."/>
            <person name="Uohara A."/>
            <person name="Ohji S."/>
            <person name="Ichikawa N."/>
        </authorList>
    </citation>
    <scope>NUCLEOTIDE SEQUENCE [LARGE SCALE GENOMIC DNA]</scope>
    <source>
        <strain evidence="5 6">NBRC 15342</strain>
    </source>
</reference>
<evidence type="ECO:0000256" key="1">
    <source>
        <dbReference type="ARBA" id="ARBA00023125"/>
    </source>
</evidence>
<dbReference type="AlphaFoldDB" id="A0A4Y4CQQ2"/>
<dbReference type="InterPro" id="IPR036271">
    <property type="entry name" value="Tet_transcr_reg_TetR-rel_C_sf"/>
</dbReference>
<evidence type="ECO:0000256" key="2">
    <source>
        <dbReference type="PROSITE-ProRule" id="PRU00335"/>
    </source>
</evidence>
<dbReference type="PANTHER" id="PTHR30055">
    <property type="entry name" value="HTH-TYPE TRANSCRIPTIONAL REGULATOR RUTR"/>
    <property type="match status" value="1"/>
</dbReference>
<keyword evidence="1 2" id="KW-0238">DNA-binding</keyword>
<dbReference type="PANTHER" id="PTHR30055:SF146">
    <property type="entry name" value="HTH-TYPE TRANSCRIPTIONAL DUAL REGULATOR CECR"/>
    <property type="match status" value="1"/>
</dbReference>
<dbReference type="InterPro" id="IPR050109">
    <property type="entry name" value="HTH-type_TetR-like_transc_reg"/>
</dbReference>
<dbReference type="RefSeq" id="WP_141349131.1">
    <property type="nucleotide sequence ID" value="NZ_BJNV01000006.1"/>
</dbReference>
<dbReference type="InterPro" id="IPR009057">
    <property type="entry name" value="Homeodomain-like_sf"/>
</dbReference>
<dbReference type="GO" id="GO:0003700">
    <property type="term" value="F:DNA-binding transcription factor activity"/>
    <property type="evidence" value="ECO:0007669"/>
    <property type="project" value="TreeGrafter"/>
</dbReference>